<accession>A0AAX4K9V5</accession>
<sequence>MSSNQKALQHDYDQFHSVIQNTKSRGPRTEDLELDILHSGEKSLQSYVHIRNSIMDLNFNSSPLIAIPDQSTANSFQKISDDMNSLMEKWVDMTKPYKTEWSRWAIKTLRRAITAIDTSHISREAFNQADANSEDYEFLQADMYDDKMILTQSLEELQAHEDEIIRVLELSGNHDPQDSLLASEYRELQIALKEYRDNGRFDMDDMGEALDDILMEM</sequence>
<organism evidence="1 2">
    <name type="scientific">Kwoniella europaea PYCC6329</name>
    <dbReference type="NCBI Taxonomy" id="1423913"/>
    <lineage>
        <taxon>Eukaryota</taxon>
        <taxon>Fungi</taxon>
        <taxon>Dikarya</taxon>
        <taxon>Basidiomycota</taxon>
        <taxon>Agaricomycotina</taxon>
        <taxon>Tremellomycetes</taxon>
        <taxon>Tremellales</taxon>
        <taxon>Cryptococcaceae</taxon>
        <taxon>Kwoniella</taxon>
    </lineage>
</organism>
<dbReference type="EMBL" id="CP144089">
    <property type="protein sequence ID" value="WWD02714.1"/>
    <property type="molecule type" value="Genomic_DNA"/>
</dbReference>
<dbReference type="GeneID" id="91099559"/>
<keyword evidence="2" id="KW-1185">Reference proteome</keyword>
<dbReference type="Proteomes" id="UP001358614">
    <property type="component" value="Chromosome 1"/>
</dbReference>
<gene>
    <name evidence="1" type="ORF">V865_000755</name>
</gene>
<evidence type="ECO:0000313" key="2">
    <source>
        <dbReference type="Proteomes" id="UP001358614"/>
    </source>
</evidence>
<name>A0AAX4K9V5_9TREE</name>
<proteinExistence type="predicted"/>
<reference evidence="1 2" key="1">
    <citation type="submission" date="2024-01" db="EMBL/GenBank/DDBJ databases">
        <title>Comparative genomics of Cryptococcus and Kwoniella reveals pathogenesis evolution and contrasting modes of karyotype evolution via chromosome fusion or intercentromeric recombination.</title>
        <authorList>
            <person name="Coelho M.A."/>
            <person name="David-Palma M."/>
            <person name="Shea T."/>
            <person name="Bowers K."/>
            <person name="McGinley-Smith S."/>
            <person name="Mohammad A.W."/>
            <person name="Gnirke A."/>
            <person name="Yurkov A.M."/>
            <person name="Nowrousian M."/>
            <person name="Sun S."/>
            <person name="Cuomo C.A."/>
            <person name="Heitman J."/>
        </authorList>
    </citation>
    <scope>NUCLEOTIDE SEQUENCE [LARGE SCALE GENOMIC DNA]</scope>
    <source>
        <strain evidence="1 2">PYCC6329</strain>
    </source>
</reference>
<dbReference type="RefSeq" id="XP_066080681.1">
    <property type="nucleotide sequence ID" value="XM_066224584.1"/>
</dbReference>
<dbReference type="KEGG" id="ker:91099559"/>
<protein>
    <submittedName>
        <fullName evidence="1">Uncharacterized protein</fullName>
    </submittedName>
</protein>
<dbReference type="AlphaFoldDB" id="A0AAX4K9V5"/>
<evidence type="ECO:0000313" key="1">
    <source>
        <dbReference type="EMBL" id="WWD02714.1"/>
    </source>
</evidence>